<dbReference type="GO" id="GO:0046491">
    <property type="term" value="P:L-methylmalonyl-CoA metabolic process"/>
    <property type="evidence" value="ECO:0007669"/>
    <property type="project" value="TreeGrafter"/>
</dbReference>
<evidence type="ECO:0000259" key="2">
    <source>
        <dbReference type="PROSITE" id="PS51819"/>
    </source>
</evidence>
<organism evidence="3">
    <name type="scientific">marine sediment metagenome</name>
    <dbReference type="NCBI Taxonomy" id="412755"/>
    <lineage>
        <taxon>unclassified sequences</taxon>
        <taxon>metagenomes</taxon>
        <taxon>ecological metagenomes</taxon>
    </lineage>
</organism>
<dbReference type="CDD" id="cd06587">
    <property type="entry name" value="VOC"/>
    <property type="match status" value="1"/>
</dbReference>
<dbReference type="Gene3D" id="3.10.180.10">
    <property type="entry name" value="2,3-Dihydroxybiphenyl 1,2-Dioxygenase, domain 1"/>
    <property type="match status" value="1"/>
</dbReference>
<dbReference type="GO" id="GO:0046872">
    <property type="term" value="F:metal ion binding"/>
    <property type="evidence" value="ECO:0007669"/>
    <property type="project" value="UniProtKB-KW"/>
</dbReference>
<evidence type="ECO:0000256" key="1">
    <source>
        <dbReference type="ARBA" id="ARBA00022723"/>
    </source>
</evidence>
<dbReference type="PROSITE" id="PS00934">
    <property type="entry name" value="GLYOXALASE_I_1"/>
    <property type="match status" value="1"/>
</dbReference>
<dbReference type="PROSITE" id="PS51819">
    <property type="entry name" value="VOC"/>
    <property type="match status" value="1"/>
</dbReference>
<dbReference type="InterPro" id="IPR018146">
    <property type="entry name" value="Glyoxalase_1_CS"/>
</dbReference>
<sequence>MIIRLDHVAIVVKELAKSLQFYIDILGFTVVQRRELPERIIVALHSGDAEIDLWWYRHEKAMNPTSKITDIGMKHVCFLVDDVQQIYTSMTEKGVKFRNPPARGGPLNRMLAYFTDPDGIEWQLIERTH</sequence>
<dbReference type="InterPro" id="IPR037523">
    <property type="entry name" value="VOC_core"/>
</dbReference>
<dbReference type="SUPFAM" id="SSF54593">
    <property type="entry name" value="Glyoxalase/Bleomycin resistance protein/Dihydroxybiphenyl dioxygenase"/>
    <property type="match status" value="1"/>
</dbReference>
<comment type="caution">
    <text evidence="3">The sequence shown here is derived from an EMBL/GenBank/DDBJ whole genome shotgun (WGS) entry which is preliminary data.</text>
</comment>
<name>X0S8A7_9ZZZZ</name>
<dbReference type="InterPro" id="IPR029068">
    <property type="entry name" value="Glyas_Bleomycin-R_OHBP_Dase"/>
</dbReference>
<dbReference type="GO" id="GO:0004462">
    <property type="term" value="F:lactoylglutathione lyase activity"/>
    <property type="evidence" value="ECO:0007669"/>
    <property type="project" value="InterPro"/>
</dbReference>
<dbReference type="GO" id="GO:0004493">
    <property type="term" value="F:methylmalonyl-CoA epimerase activity"/>
    <property type="evidence" value="ECO:0007669"/>
    <property type="project" value="TreeGrafter"/>
</dbReference>
<dbReference type="AlphaFoldDB" id="X0S8A7"/>
<proteinExistence type="predicted"/>
<evidence type="ECO:0000313" key="3">
    <source>
        <dbReference type="EMBL" id="GAF72162.1"/>
    </source>
</evidence>
<dbReference type="PANTHER" id="PTHR43048:SF3">
    <property type="entry name" value="METHYLMALONYL-COA EPIMERASE, MITOCHONDRIAL"/>
    <property type="match status" value="1"/>
</dbReference>
<keyword evidence="1" id="KW-0479">Metal-binding</keyword>
<protein>
    <recommendedName>
        <fullName evidence="2">VOC domain-containing protein</fullName>
    </recommendedName>
</protein>
<feature type="domain" description="VOC" evidence="2">
    <location>
        <begin position="4"/>
        <end position="127"/>
    </location>
</feature>
<dbReference type="InterPro" id="IPR051785">
    <property type="entry name" value="MMCE/EMCE_epimerase"/>
</dbReference>
<reference evidence="3" key="1">
    <citation type="journal article" date="2014" name="Front. Microbiol.">
        <title>High frequency of phylogenetically diverse reductive dehalogenase-homologous genes in deep subseafloor sedimentary metagenomes.</title>
        <authorList>
            <person name="Kawai M."/>
            <person name="Futagami T."/>
            <person name="Toyoda A."/>
            <person name="Takaki Y."/>
            <person name="Nishi S."/>
            <person name="Hori S."/>
            <person name="Arai W."/>
            <person name="Tsubouchi T."/>
            <person name="Morono Y."/>
            <person name="Uchiyama I."/>
            <person name="Ito T."/>
            <person name="Fujiyama A."/>
            <person name="Inagaki F."/>
            <person name="Takami H."/>
        </authorList>
    </citation>
    <scope>NUCLEOTIDE SEQUENCE</scope>
    <source>
        <strain evidence="3">Expedition CK06-06</strain>
    </source>
</reference>
<accession>X0S8A7</accession>
<dbReference type="PANTHER" id="PTHR43048">
    <property type="entry name" value="METHYLMALONYL-COA EPIMERASE"/>
    <property type="match status" value="1"/>
</dbReference>
<dbReference type="Pfam" id="PF00903">
    <property type="entry name" value="Glyoxalase"/>
    <property type="match status" value="1"/>
</dbReference>
<dbReference type="EMBL" id="BARS01000118">
    <property type="protein sequence ID" value="GAF72162.1"/>
    <property type="molecule type" value="Genomic_DNA"/>
</dbReference>
<gene>
    <name evidence="3" type="ORF">S01H1_00350</name>
</gene>
<dbReference type="InterPro" id="IPR004360">
    <property type="entry name" value="Glyas_Fos-R_dOase_dom"/>
</dbReference>